<organism evidence="10 11">
    <name type="scientific">Larinioides sclopetarius</name>
    <dbReference type="NCBI Taxonomy" id="280406"/>
    <lineage>
        <taxon>Eukaryota</taxon>
        <taxon>Metazoa</taxon>
        <taxon>Ecdysozoa</taxon>
        <taxon>Arthropoda</taxon>
        <taxon>Chelicerata</taxon>
        <taxon>Arachnida</taxon>
        <taxon>Araneae</taxon>
        <taxon>Araneomorphae</taxon>
        <taxon>Entelegynae</taxon>
        <taxon>Araneoidea</taxon>
        <taxon>Araneidae</taxon>
        <taxon>Larinioides</taxon>
    </lineage>
</organism>
<sequence>MWYYDRETGFCRRFYYGGCGGNGNRYASEEECLQRCREEKSCIDPPEVGPCRAIMPKWYYNQQTGNCHEFLYGGCQGNGNKYSSEEECLQYCGADND</sequence>
<dbReference type="InterPro" id="IPR036880">
    <property type="entry name" value="Kunitz_BPTI_sf"/>
</dbReference>
<dbReference type="AlphaFoldDB" id="A0AAV2BRG8"/>
<dbReference type="EMBL" id="CAXIEN010000479">
    <property type="protein sequence ID" value="CAL1298876.1"/>
    <property type="molecule type" value="Genomic_DNA"/>
</dbReference>
<reference evidence="10 11" key="1">
    <citation type="submission" date="2024-04" db="EMBL/GenBank/DDBJ databases">
        <authorList>
            <person name="Rising A."/>
            <person name="Reimegard J."/>
            <person name="Sonavane S."/>
            <person name="Akerstrom W."/>
            <person name="Nylinder S."/>
            <person name="Hedman E."/>
            <person name="Kallberg Y."/>
        </authorList>
    </citation>
    <scope>NUCLEOTIDE SEQUENCE [LARGE SCALE GENOMIC DNA]</scope>
</reference>
<gene>
    <name evidence="10" type="ORF">LARSCL_LOCUS21040</name>
</gene>
<dbReference type="GO" id="GO:0004867">
    <property type="term" value="F:serine-type endopeptidase inhibitor activity"/>
    <property type="evidence" value="ECO:0007669"/>
    <property type="project" value="UniProtKB-KW"/>
</dbReference>
<keyword evidence="3" id="KW-0646">Protease inhibitor</keyword>
<dbReference type="PANTHER" id="PTHR10083:SF328">
    <property type="entry name" value="TISSUE FACTOR PATHWAY INHIBITOR"/>
    <property type="match status" value="1"/>
</dbReference>
<dbReference type="CDD" id="cd00109">
    <property type="entry name" value="Kunitz-type"/>
    <property type="match status" value="1"/>
</dbReference>
<keyword evidence="6" id="KW-1015">Disulfide bond</keyword>
<dbReference type="SUPFAM" id="SSF57362">
    <property type="entry name" value="BPTI-like"/>
    <property type="match status" value="2"/>
</dbReference>
<evidence type="ECO:0000256" key="1">
    <source>
        <dbReference type="ARBA" id="ARBA00004613"/>
    </source>
</evidence>
<comment type="function">
    <text evidence="8">Serine protease inhibitor that inhibits trypsin at a molar ratio of 1:1.</text>
</comment>
<evidence type="ECO:0000256" key="5">
    <source>
        <dbReference type="ARBA" id="ARBA00022900"/>
    </source>
</evidence>
<comment type="similarity">
    <text evidence="7">Belongs to the venom Kunitz-type family. 03 (sub-Kunitz) subfamily.</text>
</comment>
<dbReference type="SMART" id="SM00131">
    <property type="entry name" value="KU"/>
    <property type="match status" value="2"/>
</dbReference>
<evidence type="ECO:0000313" key="10">
    <source>
        <dbReference type="EMBL" id="CAL1298876.1"/>
    </source>
</evidence>
<comment type="subcellular location">
    <subcellularLocation>
        <location evidence="1">Secreted</location>
    </subcellularLocation>
</comment>
<keyword evidence="11" id="KW-1185">Reference proteome</keyword>
<keyword evidence="4" id="KW-0732">Signal</keyword>
<dbReference type="Pfam" id="PF00014">
    <property type="entry name" value="Kunitz_BPTI"/>
    <property type="match status" value="2"/>
</dbReference>
<evidence type="ECO:0000256" key="6">
    <source>
        <dbReference type="ARBA" id="ARBA00023157"/>
    </source>
</evidence>
<comment type="caution">
    <text evidence="10">The sequence shown here is derived from an EMBL/GenBank/DDBJ whole genome shotgun (WGS) entry which is preliminary data.</text>
</comment>
<proteinExistence type="inferred from homology"/>
<feature type="domain" description="BPTI/Kunitz inhibitor" evidence="9">
    <location>
        <begin position="42"/>
        <end position="92"/>
    </location>
</feature>
<evidence type="ECO:0000256" key="2">
    <source>
        <dbReference type="ARBA" id="ARBA00022525"/>
    </source>
</evidence>
<dbReference type="GO" id="GO:0005615">
    <property type="term" value="C:extracellular space"/>
    <property type="evidence" value="ECO:0007669"/>
    <property type="project" value="TreeGrafter"/>
</dbReference>
<dbReference type="InterPro" id="IPR020901">
    <property type="entry name" value="Prtase_inh_Kunz-CS"/>
</dbReference>
<evidence type="ECO:0000259" key="9">
    <source>
        <dbReference type="PROSITE" id="PS50279"/>
    </source>
</evidence>
<feature type="domain" description="BPTI/Kunitz inhibitor" evidence="9">
    <location>
        <begin position="1"/>
        <end position="36"/>
    </location>
</feature>
<evidence type="ECO:0000256" key="8">
    <source>
        <dbReference type="ARBA" id="ARBA00093388"/>
    </source>
</evidence>
<evidence type="ECO:0000256" key="7">
    <source>
        <dbReference type="ARBA" id="ARBA00038506"/>
    </source>
</evidence>
<dbReference type="InterPro" id="IPR002223">
    <property type="entry name" value="Kunitz_BPTI"/>
</dbReference>
<dbReference type="FunFam" id="4.10.410.10:FF:000004">
    <property type="entry name" value="Tissue factor pathway inhibitor"/>
    <property type="match status" value="1"/>
</dbReference>
<keyword evidence="2" id="KW-0964">Secreted</keyword>
<dbReference type="Gene3D" id="4.10.410.10">
    <property type="entry name" value="Pancreatic trypsin inhibitor Kunitz domain"/>
    <property type="match status" value="2"/>
</dbReference>
<keyword evidence="5" id="KW-0722">Serine protease inhibitor</keyword>
<evidence type="ECO:0000256" key="4">
    <source>
        <dbReference type="ARBA" id="ARBA00022729"/>
    </source>
</evidence>
<dbReference type="PROSITE" id="PS50279">
    <property type="entry name" value="BPTI_KUNITZ_2"/>
    <property type="match status" value="2"/>
</dbReference>
<dbReference type="PANTHER" id="PTHR10083">
    <property type="entry name" value="KUNITZ-TYPE PROTEASE INHIBITOR-RELATED"/>
    <property type="match status" value="1"/>
</dbReference>
<protein>
    <recommendedName>
        <fullName evidence="9">BPTI/Kunitz inhibitor domain-containing protein</fullName>
    </recommendedName>
</protein>
<dbReference type="PRINTS" id="PR00759">
    <property type="entry name" value="BASICPTASE"/>
</dbReference>
<evidence type="ECO:0000256" key="3">
    <source>
        <dbReference type="ARBA" id="ARBA00022690"/>
    </source>
</evidence>
<accession>A0AAV2BRG8</accession>
<name>A0AAV2BRG8_9ARAC</name>
<dbReference type="InterPro" id="IPR050098">
    <property type="entry name" value="TFPI/VKTCI-like"/>
</dbReference>
<dbReference type="FunFam" id="4.10.410.10:FF:000020">
    <property type="entry name" value="Collagen, type VI, alpha 3"/>
    <property type="match status" value="1"/>
</dbReference>
<evidence type="ECO:0000313" key="11">
    <source>
        <dbReference type="Proteomes" id="UP001497382"/>
    </source>
</evidence>
<dbReference type="PROSITE" id="PS00280">
    <property type="entry name" value="BPTI_KUNITZ_1"/>
    <property type="match status" value="1"/>
</dbReference>
<dbReference type="Proteomes" id="UP001497382">
    <property type="component" value="Unassembled WGS sequence"/>
</dbReference>